<sequence>MDDIFVEPMFNVGGWLVRNDDGLLVYDGGTTEWLEKIEVKSVNFNVLVKMLEGLGYKSYKVMHWYDFLDEHLETGLHRIYGDAEFYIYAEHDVNVPRIAGAGESIAEPVVLDDVKGSSTSTDNGGYESAEDELYKPPAAVDDDETDSDVEGRARAKKARRGKRGPIVTGKSKSANANPTEKGKGVLNRKKESRMGREKVAKKCGGSNIGPKKKDT</sequence>
<evidence type="ECO:0000313" key="4">
    <source>
        <dbReference type="Proteomes" id="UP001341840"/>
    </source>
</evidence>
<gene>
    <name evidence="3" type="ORF">PIB30_034842</name>
</gene>
<feature type="compositionally biased region" description="Basic and acidic residues" evidence="1">
    <location>
        <begin position="180"/>
        <end position="200"/>
    </location>
</feature>
<dbReference type="Proteomes" id="UP001341840">
    <property type="component" value="Unassembled WGS sequence"/>
</dbReference>
<keyword evidence="4" id="KW-1185">Reference proteome</keyword>
<dbReference type="Pfam" id="PF26130">
    <property type="entry name" value="PB1-like"/>
    <property type="match status" value="1"/>
</dbReference>
<evidence type="ECO:0000256" key="1">
    <source>
        <dbReference type="SAM" id="MobiDB-lite"/>
    </source>
</evidence>
<comment type="caution">
    <text evidence="3">The sequence shown here is derived from an EMBL/GenBank/DDBJ whole genome shotgun (WGS) entry which is preliminary data.</text>
</comment>
<dbReference type="InterPro" id="IPR058594">
    <property type="entry name" value="PB1-like_dom_pln"/>
</dbReference>
<evidence type="ECO:0000259" key="2">
    <source>
        <dbReference type="Pfam" id="PF26130"/>
    </source>
</evidence>
<feature type="compositionally biased region" description="Basic residues" evidence="1">
    <location>
        <begin position="154"/>
        <end position="163"/>
    </location>
</feature>
<dbReference type="EMBL" id="JASCZI010211612">
    <property type="protein sequence ID" value="MED6195102.1"/>
    <property type="molecule type" value="Genomic_DNA"/>
</dbReference>
<organism evidence="3 4">
    <name type="scientific">Stylosanthes scabra</name>
    <dbReference type="NCBI Taxonomy" id="79078"/>
    <lineage>
        <taxon>Eukaryota</taxon>
        <taxon>Viridiplantae</taxon>
        <taxon>Streptophyta</taxon>
        <taxon>Embryophyta</taxon>
        <taxon>Tracheophyta</taxon>
        <taxon>Spermatophyta</taxon>
        <taxon>Magnoliopsida</taxon>
        <taxon>eudicotyledons</taxon>
        <taxon>Gunneridae</taxon>
        <taxon>Pentapetalae</taxon>
        <taxon>rosids</taxon>
        <taxon>fabids</taxon>
        <taxon>Fabales</taxon>
        <taxon>Fabaceae</taxon>
        <taxon>Papilionoideae</taxon>
        <taxon>50 kb inversion clade</taxon>
        <taxon>dalbergioids sensu lato</taxon>
        <taxon>Dalbergieae</taxon>
        <taxon>Pterocarpus clade</taxon>
        <taxon>Stylosanthes</taxon>
    </lineage>
</organism>
<name>A0ABU6XBR3_9FABA</name>
<protein>
    <recommendedName>
        <fullName evidence="2">PB1-like domain-containing protein</fullName>
    </recommendedName>
</protein>
<feature type="region of interest" description="Disordered" evidence="1">
    <location>
        <begin position="112"/>
        <end position="215"/>
    </location>
</feature>
<evidence type="ECO:0000313" key="3">
    <source>
        <dbReference type="EMBL" id="MED6195102.1"/>
    </source>
</evidence>
<proteinExistence type="predicted"/>
<accession>A0ABU6XBR3</accession>
<reference evidence="3 4" key="1">
    <citation type="journal article" date="2023" name="Plants (Basel)">
        <title>Bridging the Gap: Combining Genomics and Transcriptomics Approaches to Understand Stylosanthes scabra, an Orphan Legume from the Brazilian Caatinga.</title>
        <authorList>
            <person name="Ferreira-Neto J.R.C."/>
            <person name="da Silva M.D."/>
            <person name="Binneck E."/>
            <person name="de Melo N.F."/>
            <person name="da Silva R.H."/>
            <person name="de Melo A.L.T.M."/>
            <person name="Pandolfi V."/>
            <person name="Bustamante F.O."/>
            <person name="Brasileiro-Vidal A.C."/>
            <person name="Benko-Iseppon A.M."/>
        </authorList>
    </citation>
    <scope>NUCLEOTIDE SEQUENCE [LARGE SCALE GENOMIC DNA]</scope>
    <source>
        <tissue evidence="3">Leaves</tissue>
    </source>
</reference>
<feature type="domain" description="PB1-like" evidence="2">
    <location>
        <begin position="6"/>
        <end position="86"/>
    </location>
</feature>